<reference evidence="1" key="1">
    <citation type="submission" date="2023-07" db="EMBL/GenBank/DDBJ databases">
        <authorList>
            <consortium name="CYATHOMIX"/>
        </authorList>
    </citation>
    <scope>NUCLEOTIDE SEQUENCE</scope>
    <source>
        <strain evidence="1">N/A</strain>
    </source>
</reference>
<keyword evidence="2" id="KW-1185">Reference proteome</keyword>
<gene>
    <name evidence="1" type="ORF">CYNAS_LOCUS12127</name>
</gene>
<evidence type="ECO:0000313" key="2">
    <source>
        <dbReference type="Proteomes" id="UP001176961"/>
    </source>
</evidence>
<sequence>MKRLLEKEGITQKDFDLIDTTQKCDANTLITIIVRIRQLRKTARGVSIKCAGAVVGKVGESSQALRNQVQCIWFCQHQARVIRMVLDFCYKDAELSKMLASSRMQLSEEQLLLRFSYPHAHNSEPLLVLGEIVRLYANSTGLGPEIAYFNMLLVKKKISLSNLWMHIHFCDQKRLKSGSTSTERLMTKLIKNDVGMPLKRIKNYARVRNGYQ</sequence>
<dbReference type="Proteomes" id="UP001176961">
    <property type="component" value="Unassembled WGS sequence"/>
</dbReference>
<proteinExistence type="predicted"/>
<evidence type="ECO:0000313" key="1">
    <source>
        <dbReference type="EMBL" id="CAJ0600144.1"/>
    </source>
</evidence>
<comment type="caution">
    <text evidence="1">The sequence shown here is derived from an EMBL/GenBank/DDBJ whole genome shotgun (WGS) entry which is preliminary data.</text>
</comment>
<dbReference type="AlphaFoldDB" id="A0AA36GXI4"/>
<name>A0AA36GXI4_CYLNA</name>
<dbReference type="EMBL" id="CATQJL010000223">
    <property type="protein sequence ID" value="CAJ0600144.1"/>
    <property type="molecule type" value="Genomic_DNA"/>
</dbReference>
<organism evidence="1 2">
    <name type="scientific">Cylicocyclus nassatus</name>
    <name type="common">Nematode worm</name>
    <dbReference type="NCBI Taxonomy" id="53992"/>
    <lineage>
        <taxon>Eukaryota</taxon>
        <taxon>Metazoa</taxon>
        <taxon>Ecdysozoa</taxon>
        <taxon>Nematoda</taxon>
        <taxon>Chromadorea</taxon>
        <taxon>Rhabditida</taxon>
        <taxon>Rhabditina</taxon>
        <taxon>Rhabditomorpha</taxon>
        <taxon>Strongyloidea</taxon>
        <taxon>Strongylidae</taxon>
        <taxon>Cylicocyclus</taxon>
    </lineage>
</organism>
<protein>
    <submittedName>
        <fullName evidence="1">Uncharacterized protein</fullName>
    </submittedName>
</protein>
<accession>A0AA36GXI4</accession>